<evidence type="ECO:0000256" key="2">
    <source>
        <dbReference type="ARBA" id="ARBA00012438"/>
    </source>
</evidence>
<feature type="transmembrane region" description="Helical" evidence="4">
    <location>
        <begin position="126"/>
        <end position="145"/>
    </location>
</feature>
<dbReference type="RefSeq" id="WP_045095188.1">
    <property type="nucleotide sequence ID" value="NZ_LN614827.1"/>
</dbReference>
<keyword evidence="7" id="KW-1185">Reference proteome</keyword>
<evidence type="ECO:0000313" key="7">
    <source>
        <dbReference type="Proteomes" id="UP000032430"/>
    </source>
</evidence>
<dbReference type="InterPro" id="IPR003661">
    <property type="entry name" value="HisK_dim/P_dom"/>
</dbReference>
<dbReference type="InterPro" id="IPR036097">
    <property type="entry name" value="HisK_dim/P_sf"/>
</dbReference>
<dbReference type="InterPro" id="IPR004358">
    <property type="entry name" value="Sig_transdc_His_kin-like_C"/>
</dbReference>
<keyword evidence="6" id="KW-0418">Kinase</keyword>
<dbReference type="Proteomes" id="UP000032430">
    <property type="component" value="Chromosome I"/>
</dbReference>
<dbReference type="KEGG" id="lfa:LFA_1110"/>
<dbReference type="EC" id="2.7.13.3" evidence="2"/>
<dbReference type="PANTHER" id="PTHR43065">
    <property type="entry name" value="SENSOR HISTIDINE KINASE"/>
    <property type="match status" value="1"/>
</dbReference>
<dbReference type="PRINTS" id="PR00344">
    <property type="entry name" value="BCTRLSENSOR"/>
</dbReference>
<evidence type="ECO:0000313" key="6">
    <source>
        <dbReference type="EMBL" id="CEG56544.1"/>
    </source>
</evidence>
<evidence type="ECO:0000256" key="3">
    <source>
        <dbReference type="ARBA" id="ARBA00022553"/>
    </source>
</evidence>
<keyword evidence="3" id="KW-0597">Phosphoprotein</keyword>
<evidence type="ECO:0000256" key="4">
    <source>
        <dbReference type="SAM" id="Phobius"/>
    </source>
</evidence>
<keyword evidence="4" id="KW-1133">Transmembrane helix</keyword>
<dbReference type="InterPro" id="IPR005467">
    <property type="entry name" value="His_kinase_dom"/>
</dbReference>
<dbReference type="CDD" id="cd00082">
    <property type="entry name" value="HisKA"/>
    <property type="match status" value="1"/>
</dbReference>
<dbReference type="Pfam" id="PF02518">
    <property type="entry name" value="HATPase_c"/>
    <property type="match status" value="1"/>
</dbReference>
<dbReference type="Pfam" id="PF00512">
    <property type="entry name" value="HisKA"/>
    <property type="match status" value="1"/>
</dbReference>
<feature type="domain" description="Histidine kinase" evidence="5">
    <location>
        <begin position="318"/>
        <end position="525"/>
    </location>
</feature>
<feature type="transmembrane region" description="Helical" evidence="4">
    <location>
        <begin position="151"/>
        <end position="174"/>
    </location>
</feature>
<evidence type="ECO:0000259" key="5">
    <source>
        <dbReference type="PROSITE" id="PS50109"/>
    </source>
</evidence>
<comment type="catalytic activity">
    <reaction evidence="1">
        <text>ATP + protein L-histidine = ADP + protein N-phospho-L-histidine.</text>
        <dbReference type="EC" id="2.7.13.3"/>
    </reaction>
</comment>
<protein>
    <recommendedName>
        <fullName evidence="2">histidine kinase</fullName>
        <ecNumber evidence="2">2.7.13.3</ecNumber>
    </recommendedName>
</protein>
<dbReference type="SMART" id="SM00388">
    <property type="entry name" value="HisKA"/>
    <property type="match status" value="1"/>
</dbReference>
<dbReference type="OrthoDB" id="9792686at2"/>
<dbReference type="Gene3D" id="3.30.450.20">
    <property type="entry name" value="PAS domain"/>
    <property type="match status" value="1"/>
</dbReference>
<dbReference type="STRING" id="1212491.LFA_1110"/>
<feature type="transmembrane region" description="Helical" evidence="4">
    <location>
        <begin position="21"/>
        <end position="42"/>
    </location>
</feature>
<keyword evidence="6" id="KW-0808">Transferase</keyword>
<proteinExistence type="predicted"/>
<name>A0A098G3G8_9GAMM</name>
<dbReference type="Gene3D" id="1.10.287.130">
    <property type="match status" value="1"/>
</dbReference>
<dbReference type="GO" id="GO:0000155">
    <property type="term" value="F:phosphorelay sensor kinase activity"/>
    <property type="evidence" value="ECO:0007669"/>
    <property type="project" value="InterPro"/>
</dbReference>
<keyword evidence="4" id="KW-0472">Membrane</keyword>
<organism evidence="6 7">
    <name type="scientific">Legionella fallonii LLAP-10</name>
    <dbReference type="NCBI Taxonomy" id="1212491"/>
    <lineage>
        <taxon>Bacteria</taxon>
        <taxon>Pseudomonadati</taxon>
        <taxon>Pseudomonadota</taxon>
        <taxon>Gammaproteobacteria</taxon>
        <taxon>Legionellales</taxon>
        <taxon>Legionellaceae</taxon>
        <taxon>Legionella</taxon>
    </lineage>
</organism>
<dbReference type="AlphaFoldDB" id="A0A098G3G8"/>
<keyword evidence="4" id="KW-0812">Transmembrane</keyword>
<feature type="transmembrane region" description="Helical" evidence="4">
    <location>
        <begin position="48"/>
        <end position="67"/>
    </location>
</feature>
<accession>A0A098G3G8</accession>
<dbReference type="SMART" id="SM00387">
    <property type="entry name" value="HATPase_c"/>
    <property type="match status" value="1"/>
</dbReference>
<evidence type="ECO:0000256" key="1">
    <source>
        <dbReference type="ARBA" id="ARBA00000085"/>
    </source>
</evidence>
<dbReference type="Gene3D" id="3.30.565.10">
    <property type="entry name" value="Histidine kinase-like ATPase, C-terminal domain"/>
    <property type="match status" value="1"/>
</dbReference>
<dbReference type="SUPFAM" id="SSF55874">
    <property type="entry name" value="ATPase domain of HSP90 chaperone/DNA topoisomerase II/histidine kinase"/>
    <property type="match status" value="1"/>
</dbReference>
<dbReference type="Pfam" id="PF25323">
    <property type="entry name" value="6TM_PilS"/>
    <property type="match status" value="1"/>
</dbReference>
<dbReference type="InterPro" id="IPR003594">
    <property type="entry name" value="HATPase_dom"/>
</dbReference>
<dbReference type="HOGENOM" id="CLU_000445_114_39_6"/>
<dbReference type="PANTHER" id="PTHR43065:SF52">
    <property type="entry name" value="SENSOR PROTEIN KINASE PILS"/>
    <property type="match status" value="1"/>
</dbReference>
<dbReference type="SUPFAM" id="SSF47384">
    <property type="entry name" value="Homodimeric domain of signal transducing histidine kinase"/>
    <property type="match status" value="1"/>
</dbReference>
<dbReference type="PROSITE" id="PS50109">
    <property type="entry name" value="HIS_KIN"/>
    <property type="match status" value="1"/>
</dbReference>
<dbReference type="InterPro" id="IPR036890">
    <property type="entry name" value="HATPase_C_sf"/>
</dbReference>
<dbReference type="CDD" id="cd00075">
    <property type="entry name" value="HATPase"/>
    <property type="match status" value="1"/>
</dbReference>
<dbReference type="EMBL" id="LN614827">
    <property type="protein sequence ID" value="CEG56544.1"/>
    <property type="molecule type" value="Genomic_DNA"/>
</dbReference>
<gene>
    <name evidence="6" type="ORF">LFA_1110</name>
</gene>
<reference evidence="7" key="1">
    <citation type="submission" date="2014-09" db="EMBL/GenBank/DDBJ databases">
        <authorList>
            <person name="Gomez-Valero L."/>
        </authorList>
    </citation>
    <scope>NUCLEOTIDE SEQUENCE [LARGE SCALE GENOMIC DNA]</scope>
    <source>
        <strain evidence="7">ATCC700992</strain>
    </source>
</reference>
<sequence length="529" mass="60366">MPRFQIKNPENRQWRMLLVYDFYRILSVFLFLGIYFYSYSYIYKPHSLLFFSILFVYFIFTLLFLYLGYFQVLNFVKQVLLSGTIDVIAISSMLIIIGNMQAGYGILLNVTIAALSILVPGRLAIFFAALASFLLLCGNTLQFFLNHQKDLITFYYSGIYGAGFFGTALTAWYLSNRIRASEVLAQHRSDELAEMQRINEYIVEQLHSGIIYVDEAKQIKLINSAARALFNMSNNKVLINLNQLSPLLVEKFDNFLIKFKQNERVVQTVIEALYLRVHFFSTAIANNPAVLILVEDMTNIAQQAQQLKLASLGRFSASIAHELRNPLGAIAHAAQLLGDEKGLNQEDIRLKQLIINNCERMNGVIKNVLQLTRRQQSQPQVNEMYSFLEQFKQDFCHNNHCDFIIKLPEDKKLSVVFDKSQLEQILVILCDNAMQHGRDEEGNARIIVTVKSTTYKTIVTVSDFGQGIPVENRDNIFEPFFTTLRSGTGMGLFLARDLCEINQARLNLIDSSKGSCFAITLNSMDEVLI</sequence>